<dbReference type="EMBL" id="SRLO01000092">
    <property type="protein sequence ID" value="TNN76533.1"/>
    <property type="molecule type" value="Genomic_DNA"/>
</dbReference>
<gene>
    <name evidence="1" type="ORF">EYF80_013183</name>
</gene>
<proteinExistence type="predicted"/>
<name>A0A4Z2IH86_9TELE</name>
<dbReference type="AlphaFoldDB" id="A0A4Z2IH86"/>
<keyword evidence="2" id="KW-1185">Reference proteome</keyword>
<sequence>MSSSTVNQRSCQSDTAERNDEEDYHIKWKIKLCLKECLLEIKRLQDEQEELLCSLKASQSGFNRCTDACVVQDLTAMLASEDSIDGELEAEKEKVSSLNDQYTTRLSSRERSASNTSKWLSSVSSGPERMWEGSLFCTQKHSNHHSRYHSLHQY</sequence>
<accession>A0A4Z2IH86</accession>
<evidence type="ECO:0000313" key="1">
    <source>
        <dbReference type="EMBL" id="TNN76533.1"/>
    </source>
</evidence>
<dbReference type="OrthoDB" id="6766775at2759"/>
<reference evidence="1 2" key="1">
    <citation type="submission" date="2019-03" db="EMBL/GenBank/DDBJ databases">
        <title>First draft genome of Liparis tanakae, snailfish: a comprehensive survey of snailfish specific genes.</title>
        <authorList>
            <person name="Kim W."/>
            <person name="Song I."/>
            <person name="Jeong J.-H."/>
            <person name="Kim D."/>
            <person name="Kim S."/>
            <person name="Ryu S."/>
            <person name="Song J.Y."/>
            <person name="Lee S.K."/>
        </authorList>
    </citation>
    <scope>NUCLEOTIDE SEQUENCE [LARGE SCALE GENOMIC DNA]</scope>
    <source>
        <tissue evidence="1">Muscle</tissue>
    </source>
</reference>
<dbReference type="Proteomes" id="UP000314294">
    <property type="component" value="Unassembled WGS sequence"/>
</dbReference>
<evidence type="ECO:0000313" key="2">
    <source>
        <dbReference type="Proteomes" id="UP000314294"/>
    </source>
</evidence>
<protein>
    <submittedName>
        <fullName evidence="1">Uncharacterized protein</fullName>
    </submittedName>
</protein>
<organism evidence="1 2">
    <name type="scientific">Liparis tanakae</name>
    <name type="common">Tanaka's snailfish</name>
    <dbReference type="NCBI Taxonomy" id="230148"/>
    <lineage>
        <taxon>Eukaryota</taxon>
        <taxon>Metazoa</taxon>
        <taxon>Chordata</taxon>
        <taxon>Craniata</taxon>
        <taxon>Vertebrata</taxon>
        <taxon>Euteleostomi</taxon>
        <taxon>Actinopterygii</taxon>
        <taxon>Neopterygii</taxon>
        <taxon>Teleostei</taxon>
        <taxon>Neoteleostei</taxon>
        <taxon>Acanthomorphata</taxon>
        <taxon>Eupercaria</taxon>
        <taxon>Perciformes</taxon>
        <taxon>Cottioidei</taxon>
        <taxon>Cottales</taxon>
        <taxon>Liparidae</taxon>
        <taxon>Liparis</taxon>
    </lineage>
</organism>
<comment type="caution">
    <text evidence="1">The sequence shown here is derived from an EMBL/GenBank/DDBJ whole genome shotgun (WGS) entry which is preliminary data.</text>
</comment>